<evidence type="ECO:0000313" key="2">
    <source>
        <dbReference type="Proteomes" id="UP000177587"/>
    </source>
</evidence>
<accession>A0A1G2CRP5</accession>
<protein>
    <submittedName>
        <fullName evidence="1">Uncharacterized protein</fullName>
    </submittedName>
</protein>
<proteinExistence type="predicted"/>
<evidence type="ECO:0000313" key="1">
    <source>
        <dbReference type="EMBL" id="OGZ04064.1"/>
    </source>
</evidence>
<dbReference type="EMBL" id="MHLG01000009">
    <property type="protein sequence ID" value="OGZ04064.1"/>
    <property type="molecule type" value="Genomic_DNA"/>
</dbReference>
<organism evidence="1 2">
    <name type="scientific">Candidatus Liptonbacteria bacterium RIFOXYD1_FULL_36_11</name>
    <dbReference type="NCBI Taxonomy" id="1798656"/>
    <lineage>
        <taxon>Bacteria</taxon>
        <taxon>Candidatus Liptoniibacteriota</taxon>
    </lineage>
</organism>
<reference evidence="1 2" key="1">
    <citation type="journal article" date="2016" name="Nat. Commun.">
        <title>Thousands of microbial genomes shed light on interconnected biogeochemical processes in an aquifer system.</title>
        <authorList>
            <person name="Anantharaman K."/>
            <person name="Brown C.T."/>
            <person name="Hug L.A."/>
            <person name="Sharon I."/>
            <person name="Castelle C.J."/>
            <person name="Probst A.J."/>
            <person name="Thomas B.C."/>
            <person name="Singh A."/>
            <person name="Wilkins M.J."/>
            <person name="Karaoz U."/>
            <person name="Brodie E.L."/>
            <person name="Williams K.H."/>
            <person name="Hubbard S.S."/>
            <person name="Banfield J.F."/>
        </authorList>
    </citation>
    <scope>NUCLEOTIDE SEQUENCE [LARGE SCALE GENOMIC DNA]</scope>
</reference>
<dbReference type="AlphaFoldDB" id="A0A1G2CRP5"/>
<dbReference type="Proteomes" id="UP000177587">
    <property type="component" value="Unassembled WGS sequence"/>
</dbReference>
<gene>
    <name evidence="1" type="ORF">A2604_02065</name>
</gene>
<comment type="caution">
    <text evidence="1">The sequence shown here is derived from an EMBL/GenBank/DDBJ whole genome shotgun (WGS) entry which is preliminary data.</text>
</comment>
<sequence>MAKGLSSWWSLMLHQEKSSTPTFQVGDKNLFGGQGHGTTISETLLVTVIPATGASISDTENEELLS</sequence>
<name>A0A1G2CRP5_9BACT</name>